<comment type="similarity">
    <text evidence="1">Belongs to the UPF0311 family.</text>
</comment>
<keyword evidence="3" id="KW-1185">Reference proteome</keyword>
<dbReference type="RefSeq" id="WP_387714351.1">
    <property type="nucleotide sequence ID" value="NZ_JBIAPI010000001.1"/>
</dbReference>
<dbReference type="Gene3D" id="2.40.160.20">
    <property type="match status" value="1"/>
</dbReference>
<reference evidence="2 3" key="1">
    <citation type="submission" date="2024-10" db="EMBL/GenBank/DDBJ databases">
        <title>The Natural Products Discovery Center: Release of the First 8490 Sequenced Strains for Exploring Actinobacteria Biosynthetic Diversity.</title>
        <authorList>
            <person name="Kalkreuter E."/>
            <person name="Kautsar S.A."/>
            <person name="Yang D."/>
            <person name="Bader C.D."/>
            <person name="Teijaro C.N."/>
            <person name="Fluegel L."/>
            <person name="Davis C.M."/>
            <person name="Simpson J.R."/>
            <person name="Lauterbach L."/>
            <person name="Steele A.D."/>
            <person name="Gui C."/>
            <person name="Meng S."/>
            <person name="Li G."/>
            <person name="Viehrig K."/>
            <person name="Ye F."/>
            <person name="Su P."/>
            <person name="Kiefer A.F."/>
            <person name="Nichols A."/>
            <person name="Cepeda A.J."/>
            <person name="Yan W."/>
            <person name="Fan B."/>
            <person name="Jiang Y."/>
            <person name="Adhikari A."/>
            <person name="Zheng C.-J."/>
            <person name="Schuster L."/>
            <person name="Cowan T.M."/>
            <person name="Smanski M.J."/>
            <person name="Chevrette M.G."/>
            <person name="De Carvalho L.P.S."/>
            <person name="Shen B."/>
        </authorList>
    </citation>
    <scope>NUCLEOTIDE SEQUENCE [LARGE SCALE GENOMIC DNA]</scope>
    <source>
        <strain evidence="2 3">NPDC003040</strain>
    </source>
</reference>
<evidence type="ECO:0000313" key="3">
    <source>
        <dbReference type="Proteomes" id="UP001601948"/>
    </source>
</evidence>
<dbReference type="Proteomes" id="UP001601948">
    <property type="component" value="Unassembled WGS sequence"/>
</dbReference>
<dbReference type="EMBL" id="JBIAPI010000001">
    <property type="protein sequence ID" value="MFF3222404.1"/>
    <property type="molecule type" value="Genomic_DNA"/>
</dbReference>
<gene>
    <name evidence="2" type="ORF">ACFYV7_06375</name>
</gene>
<dbReference type="InterPro" id="IPR020915">
    <property type="entry name" value="UPF0311"/>
</dbReference>
<comment type="caution">
    <text evidence="2">The sequence shown here is derived from an EMBL/GenBank/DDBJ whole genome shotgun (WGS) entry which is preliminary data.</text>
</comment>
<evidence type="ECO:0000256" key="1">
    <source>
        <dbReference type="HAMAP-Rule" id="MF_00775"/>
    </source>
</evidence>
<accession>A0ABW6QMF8</accession>
<organism evidence="2 3">
    <name type="scientific">Nocardia suismassiliense</name>
    <dbReference type="NCBI Taxonomy" id="2077092"/>
    <lineage>
        <taxon>Bacteria</taxon>
        <taxon>Bacillati</taxon>
        <taxon>Actinomycetota</taxon>
        <taxon>Actinomycetes</taxon>
        <taxon>Mycobacteriales</taxon>
        <taxon>Nocardiaceae</taxon>
        <taxon>Nocardia</taxon>
    </lineage>
</organism>
<proteinExistence type="inferred from homology"/>
<dbReference type="PANTHER" id="PTHR37315:SF1">
    <property type="entry name" value="UPF0311 PROTEIN BLR7842"/>
    <property type="match status" value="1"/>
</dbReference>
<dbReference type="PANTHER" id="PTHR37315">
    <property type="entry name" value="UPF0311 PROTEIN BLR7842"/>
    <property type="match status" value="1"/>
</dbReference>
<sequence>MTTDAGQSRDMTFDSRAKDVGEIRTTHLFDMVVDLNPPLDIGAGPFGRRILFGAAGGSFAGAKLRGEVVPGGGDWTLFRPDRSMTVDVRLTLRTHDDAFIHMAYGGRWTVRPELHDAIADPVESRRIDPADYYFRTAPLFETGAEQYAWLNDIVCVGSGYLIEGGVAYQVSQVL</sequence>
<evidence type="ECO:0000313" key="2">
    <source>
        <dbReference type="EMBL" id="MFF3222404.1"/>
    </source>
</evidence>
<dbReference type="HAMAP" id="MF_00775">
    <property type="entry name" value="UPF0311"/>
    <property type="match status" value="1"/>
</dbReference>
<protein>
    <recommendedName>
        <fullName evidence="1">UPF0311 protein ACFYV7_06375</fullName>
    </recommendedName>
</protein>
<name>A0ABW6QMF8_9NOCA</name>
<dbReference type="Pfam" id="PF11578">
    <property type="entry name" value="DUF3237"/>
    <property type="match status" value="1"/>
</dbReference>